<name>A0A9P6Y3A7_9FUNG</name>
<protein>
    <submittedName>
        <fullName evidence="1">Uncharacterized protein</fullName>
    </submittedName>
</protein>
<keyword evidence="2" id="KW-1185">Reference proteome</keyword>
<reference evidence="1 2" key="1">
    <citation type="journal article" date="2020" name="Microb. Genom.">
        <title>Genetic diversity of clinical and environmental Mucorales isolates obtained from an investigation of mucormycosis cases among solid organ transplant recipients.</title>
        <authorList>
            <person name="Nguyen M.H."/>
            <person name="Kaul D."/>
            <person name="Muto C."/>
            <person name="Cheng S.J."/>
            <person name="Richter R.A."/>
            <person name="Bruno V.M."/>
            <person name="Liu G."/>
            <person name="Beyhan S."/>
            <person name="Sundermann A.J."/>
            <person name="Mounaud S."/>
            <person name="Pasculle A.W."/>
            <person name="Nierman W.C."/>
            <person name="Driscoll E."/>
            <person name="Cumbie R."/>
            <person name="Clancy C.J."/>
            <person name="Dupont C.L."/>
        </authorList>
    </citation>
    <scope>NUCLEOTIDE SEQUENCE [LARGE SCALE GENOMIC DNA]</scope>
    <source>
        <strain evidence="1 2">GL24</strain>
    </source>
</reference>
<organism evidence="1 2">
    <name type="scientific">Rhizopus delemar</name>
    <dbReference type="NCBI Taxonomy" id="936053"/>
    <lineage>
        <taxon>Eukaryota</taxon>
        <taxon>Fungi</taxon>
        <taxon>Fungi incertae sedis</taxon>
        <taxon>Mucoromycota</taxon>
        <taxon>Mucoromycotina</taxon>
        <taxon>Mucoromycetes</taxon>
        <taxon>Mucorales</taxon>
        <taxon>Mucorineae</taxon>
        <taxon>Rhizopodaceae</taxon>
        <taxon>Rhizopus</taxon>
    </lineage>
</organism>
<dbReference type="AlphaFoldDB" id="A0A9P6Y3A7"/>
<proteinExistence type="predicted"/>
<dbReference type="Proteomes" id="UP000740926">
    <property type="component" value="Unassembled WGS sequence"/>
</dbReference>
<gene>
    <name evidence="1" type="ORF">G6F50_014660</name>
</gene>
<dbReference type="EMBL" id="JAANIU010007243">
    <property type="protein sequence ID" value="KAG1538481.1"/>
    <property type="molecule type" value="Genomic_DNA"/>
</dbReference>
<accession>A0A9P6Y3A7</accession>
<evidence type="ECO:0000313" key="1">
    <source>
        <dbReference type="EMBL" id="KAG1538481.1"/>
    </source>
</evidence>
<comment type="caution">
    <text evidence="1">The sequence shown here is derived from an EMBL/GenBank/DDBJ whole genome shotgun (WGS) entry which is preliminary data.</text>
</comment>
<sequence length="133" mass="14374">MDIAELGYKVDSSGLVEGTKALDENAAAADRAGAAAERLDKQQMDASRTASYWANEQAKINARVQEMERIEQRAAVATRQAATATEAHELNLQQLLGQINPTVAALNKLAEQQDRLARARDLGLLKPQVTTCA</sequence>
<evidence type="ECO:0000313" key="2">
    <source>
        <dbReference type="Proteomes" id="UP000740926"/>
    </source>
</evidence>